<accession>A0A1G6PA27</accession>
<feature type="domain" description="N-acetyltransferase" evidence="1">
    <location>
        <begin position="2"/>
        <end position="175"/>
    </location>
</feature>
<dbReference type="SUPFAM" id="SSF55729">
    <property type="entry name" value="Acyl-CoA N-acyltransferases (Nat)"/>
    <property type="match status" value="1"/>
</dbReference>
<dbReference type="AlphaFoldDB" id="A0A1G6PA27"/>
<dbReference type="InterPro" id="IPR016181">
    <property type="entry name" value="Acyl_CoA_acyltransferase"/>
</dbReference>
<gene>
    <name evidence="2" type="ORF">SAMN05216174_104189</name>
</gene>
<evidence type="ECO:0000313" key="3">
    <source>
        <dbReference type="Proteomes" id="UP000199501"/>
    </source>
</evidence>
<evidence type="ECO:0000313" key="2">
    <source>
        <dbReference type="EMBL" id="SDC76841.1"/>
    </source>
</evidence>
<name>A0A1G6PA27_9PSEU</name>
<dbReference type="Proteomes" id="UP000199501">
    <property type="component" value="Unassembled WGS sequence"/>
</dbReference>
<evidence type="ECO:0000259" key="1">
    <source>
        <dbReference type="PROSITE" id="PS51186"/>
    </source>
</evidence>
<dbReference type="EMBL" id="FMZZ01000004">
    <property type="protein sequence ID" value="SDC76841.1"/>
    <property type="molecule type" value="Genomic_DNA"/>
</dbReference>
<dbReference type="InterPro" id="IPR000182">
    <property type="entry name" value="GNAT_dom"/>
</dbReference>
<dbReference type="OrthoDB" id="4095657at2"/>
<reference evidence="3" key="1">
    <citation type="submission" date="2016-10" db="EMBL/GenBank/DDBJ databases">
        <authorList>
            <person name="Varghese N."/>
            <person name="Submissions S."/>
        </authorList>
    </citation>
    <scope>NUCLEOTIDE SEQUENCE [LARGE SCALE GENOMIC DNA]</scope>
    <source>
        <strain evidence="3">IBRC-M 10403</strain>
    </source>
</reference>
<protein>
    <recommendedName>
        <fullName evidence="1">N-acetyltransferase domain-containing protein</fullName>
    </recommendedName>
</protein>
<dbReference type="STRING" id="1271860.SAMN05216174_104189"/>
<dbReference type="RefSeq" id="WP_139190604.1">
    <property type="nucleotide sequence ID" value="NZ_FMZZ01000004.1"/>
</dbReference>
<keyword evidence="3" id="KW-1185">Reference proteome</keyword>
<proteinExistence type="predicted"/>
<dbReference type="PROSITE" id="PS51186">
    <property type="entry name" value="GNAT"/>
    <property type="match status" value="1"/>
</dbReference>
<sequence length="197" mass="21342">MYVIRPGAPEDREAVATLVGARAEWMRASGLSRWQGWAKTADTLASLVGEPGWPTVWLLTDVNGALLGTTTLGITPDLGWTEQERAEPAIFLQSTVTHPAGAGGGLGMVIAFWALDRAARQGRQWVRRGVLSDSGGGNLGLVRYYRRQGWRVVRTVPHPRKPGEITVWSLARPAARQPDLVGVVTEPTTATHDRACV</sequence>
<organism evidence="2 3">
    <name type="scientific">Actinokineospora iranica</name>
    <dbReference type="NCBI Taxonomy" id="1271860"/>
    <lineage>
        <taxon>Bacteria</taxon>
        <taxon>Bacillati</taxon>
        <taxon>Actinomycetota</taxon>
        <taxon>Actinomycetes</taxon>
        <taxon>Pseudonocardiales</taxon>
        <taxon>Pseudonocardiaceae</taxon>
        <taxon>Actinokineospora</taxon>
    </lineage>
</organism>
<dbReference type="Gene3D" id="3.40.630.30">
    <property type="match status" value="1"/>
</dbReference>
<dbReference type="GO" id="GO:0016747">
    <property type="term" value="F:acyltransferase activity, transferring groups other than amino-acyl groups"/>
    <property type="evidence" value="ECO:0007669"/>
    <property type="project" value="InterPro"/>
</dbReference>